<reference evidence="2 3" key="1">
    <citation type="submission" date="2017-06" db="EMBL/GenBank/DDBJ databases">
        <title>Investigating the central metabolism of Clostridium thermosuccinogenes.</title>
        <authorList>
            <person name="Koendjbiharie J.G."/>
            <person name="van Kranenburg R."/>
        </authorList>
    </citation>
    <scope>NUCLEOTIDE SEQUENCE [LARGE SCALE GENOMIC DNA]</scope>
    <source>
        <strain evidence="2 3">DSM 5806</strain>
    </source>
</reference>
<name>A0A2K2F466_9CLOT</name>
<dbReference type="EMBL" id="NIOJ01000002">
    <property type="protein sequence ID" value="PNU01363.1"/>
    <property type="molecule type" value="Genomic_DNA"/>
</dbReference>
<proteinExistence type="predicted"/>
<keyword evidence="1" id="KW-1133">Transmembrane helix</keyword>
<dbReference type="RefSeq" id="WP_103079943.1">
    <property type="nucleotide sequence ID" value="NZ_CP021850.1"/>
</dbReference>
<evidence type="ECO:0000256" key="1">
    <source>
        <dbReference type="SAM" id="Phobius"/>
    </source>
</evidence>
<evidence type="ECO:0000313" key="3">
    <source>
        <dbReference type="Proteomes" id="UP000236151"/>
    </source>
</evidence>
<evidence type="ECO:0008006" key="4">
    <source>
        <dbReference type="Google" id="ProtNLM"/>
    </source>
</evidence>
<dbReference type="Proteomes" id="UP000236151">
    <property type="component" value="Unassembled WGS sequence"/>
</dbReference>
<keyword evidence="1" id="KW-0812">Transmembrane</keyword>
<keyword evidence="3" id="KW-1185">Reference proteome</keyword>
<comment type="caution">
    <text evidence="2">The sequence shown here is derived from an EMBL/GenBank/DDBJ whole genome shotgun (WGS) entry which is preliminary data.</text>
</comment>
<feature type="transmembrane region" description="Helical" evidence="1">
    <location>
        <begin position="6"/>
        <end position="23"/>
    </location>
</feature>
<dbReference type="AlphaFoldDB" id="A0A2K2F466"/>
<gene>
    <name evidence="2" type="ORF">CDQ84_01470</name>
</gene>
<sequence>MIDWIIGGIIVALTVYIIVRTVIRMRKGENCCSGCSGCSVGEQSRCGCNTKP</sequence>
<keyword evidence="1" id="KW-0472">Membrane</keyword>
<organism evidence="2 3">
    <name type="scientific">Clostridium thermosuccinogenes</name>
    <dbReference type="NCBI Taxonomy" id="84032"/>
    <lineage>
        <taxon>Bacteria</taxon>
        <taxon>Bacillati</taxon>
        <taxon>Bacillota</taxon>
        <taxon>Clostridia</taxon>
        <taxon>Eubacteriales</taxon>
        <taxon>Clostridiaceae</taxon>
        <taxon>Clostridium</taxon>
    </lineage>
</organism>
<accession>A0A2K2F466</accession>
<dbReference type="KEGG" id="cthd:CDO33_04265"/>
<evidence type="ECO:0000313" key="2">
    <source>
        <dbReference type="EMBL" id="PNU01363.1"/>
    </source>
</evidence>
<protein>
    <recommendedName>
        <fullName evidence="4">FeoB-associated Cys-rich membrane protein</fullName>
    </recommendedName>
</protein>
<dbReference type="Pfam" id="PF12669">
    <property type="entry name" value="FeoB_associated"/>
    <property type="match status" value="1"/>
</dbReference>